<protein>
    <recommendedName>
        <fullName evidence="10">Purine nucleoside phosphorylase</fullName>
    </recommendedName>
</protein>
<dbReference type="InterPro" id="IPR038371">
    <property type="entry name" value="Cu_polyphenol_OxRdtase_sf"/>
</dbReference>
<evidence type="ECO:0000313" key="12">
    <source>
        <dbReference type="Proteomes" id="UP001595607"/>
    </source>
</evidence>
<dbReference type="EMBL" id="JBHRVA010000002">
    <property type="protein sequence ID" value="MFC3302684.1"/>
    <property type="molecule type" value="Genomic_DNA"/>
</dbReference>
<comment type="catalytic activity">
    <reaction evidence="1">
        <text>inosine + phosphate = alpha-D-ribose 1-phosphate + hypoxanthine</text>
        <dbReference type="Rhea" id="RHEA:27646"/>
        <dbReference type="ChEBI" id="CHEBI:17368"/>
        <dbReference type="ChEBI" id="CHEBI:17596"/>
        <dbReference type="ChEBI" id="CHEBI:43474"/>
        <dbReference type="ChEBI" id="CHEBI:57720"/>
        <dbReference type="EC" id="2.4.2.1"/>
    </reaction>
    <physiologicalReaction direction="left-to-right" evidence="1">
        <dbReference type="Rhea" id="RHEA:27647"/>
    </physiologicalReaction>
</comment>
<name>A0ABV7MB43_9PROT</name>
<evidence type="ECO:0000256" key="9">
    <source>
        <dbReference type="ARBA" id="ARBA00049893"/>
    </source>
</evidence>
<evidence type="ECO:0000256" key="4">
    <source>
        <dbReference type="ARBA" id="ARBA00022723"/>
    </source>
</evidence>
<accession>A0ABV7MB43</accession>
<reference evidence="12" key="1">
    <citation type="journal article" date="2019" name="Int. J. Syst. Evol. Microbiol.">
        <title>The Global Catalogue of Microorganisms (GCM) 10K type strain sequencing project: providing services to taxonomists for standard genome sequencing and annotation.</title>
        <authorList>
            <consortium name="The Broad Institute Genomics Platform"/>
            <consortium name="The Broad Institute Genome Sequencing Center for Infectious Disease"/>
            <person name="Wu L."/>
            <person name="Ma J."/>
        </authorList>
    </citation>
    <scope>NUCLEOTIDE SEQUENCE [LARGE SCALE GENOMIC DNA]</scope>
    <source>
        <strain evidence="12">KCTC 22245</strain>
    </source>
</reference>
<organism evidence="11 12">
    <name type="scientific">Parvularcula lutaonensis</name>
    <dbReference type="NCBI Taxonomy" id="491923"/>
    <lineage>
        <taxon>Bacteria</taxon>
        <taxon>Pseudomonadati</taxon>
        <taxon>Pseudomonadota</taxon>
        <taxon>Alphaproteobacteria</taxon>
        <taxon>Parvularculales</taxon>
        <taxon>Parvularculaceae</taxon>
        <taxon>Parvularcula</taxon>
    </lineage>
</organism>
<evidence type="ECO:0000256" key="1">
    <source>
        <dbReference type="ARBA" id="ARBA00000553"/>
    </source>
</evidence>
<evidence type="ECO:0000256" key="7">
    <source>
        <dbReference type="ARBA" id="ARBA00047989"/>
    </source>
</evidence>
<evidence type="ECO:0000256" key="2">
    <source>
        <dbReference type="ARBA" id="ARBA00007353"/>
    </source>
</evidence>
<evidence type="ECO:0000256" key="8">
    <source>
        <dbReference type="ARBA" id="ARBA00048968"/>
    </source>
</evidence>
<comment type="caution">
    <text evidence="11">The sequence shown here is derived from an EMBL/GenBank/DDBJ whole genome shotgun (WGS) entry which is preliminary data.</text>
</comment>
<dbReference type="PANTHER" id="PTHR30616:SF2">
    <property type="entry name" value="PURINE NUCLEOSIDE PHOSPHORYLASE LACC1"/>
    <property type="match status" value="1"/>
</dbReference>
<comment type="catalytic activity">
    <reaction evidence="8">
        <text>adenosine + phosphate = alpha-D-ribose 1-phosphate + adenine</text>
        <dbReference type="Rhea" id="RHEA:27642"/>
        <dbReference type="ChEBI" id="CHEBI:16335"/>
        <dbReference type="ChEBI" id="CHEBI:16708"/>
        <dbReference type="ChEBI" id="CHEBI:43474"/>
        <dbReference type="ChEBI" id="CHEBI:57720"/>
        <dbReference type="EC" id="2.4.2.1"/>
    </reaction>
    <physiologicalReaction direction="left-to-right" evidence="8">
        <dbReference type="Rhea" id="RHEA:27643"/>
    </physiologicalReaction>
</comment>
<proteinExistence type="inferred from homology"/>
<evidence type="ECO:0000256" key="5">
    <source>
        <dbReference type="ARBA" id="ARBA00022801"/>
    </source>
</evidence>
<keyword evidence="3" id="KW-0808">Transferase</keyword>
<comment type="catalytic activity">
    <reaction evidence="7">
        <text>adenosine + H2O + H(+) = inosine + NH4(+)</text>
        <dbReference type="Rhea" id="RHEA:24408"/>
        <dbReference type="ChEBI" id="CHEBI:15377"/>
        <dbReference type="ChEBI" id="CHEBI:15378"/>
        <dbReference type="ChEBI" id="CHEBI:16335"/>
        <dbReference type="ChEBI" id="CHEBI:17596"/>
        <dbReference type="ChEBI" id="CHEBI:28938"/>
        <dbReference type="EC" id="3.5.4.4"/>
    </reaction>
    <physiologicalReaction direction="left-to-right" evidence="7">
        <dbReference type="Rhea" id="RHEA:24409"/>
    </physiologicalReaction>
</comment>
<dbReference type="NCBIfam" id="TIGR00726">
    <property type="entry name" value="peptidoglycan editing factor PgeF"/>
    <property type="match status" value="1"/>
</dbReference>
<keyword evidence="4" id="KW-0479">Metal-binding</keyword>
<keyword evidence="6" id="KW-0862">Zinc</keyword>
<dbReference type="Gene3D" id="3.60.140.10">
    <property type="entry name" value="CNF1/YfiH-like putative cysteine hydrolases"/>
    <property type="match status" value="1"/>
</dbReference>
<evidence type="ECO:0000256" key="10">
    <source>
        <dbReference type="RuleBase" id="RU361274"/>
    </source>
</evidence>
<comment type="similarity">
    <text evidence="2 10">Belongs to the purine nucleoside phosphorylase YfiH/LACC1 family.</text>
</comment>
<evidence type="ECO:0000313" key="11">
    <source>
        <dbReference type="EMBL" id="MFC3302684.1"/>
    </source>
</evidence>
<dbReference type="PANTHER" id="PTHR30616">
    <property type="entry name" value="UNCHARACTERIZED PROTEIN YFIH"/>
    <property type="match status" value="1"/>
</dbReference>
<sequence length="253" mass="26994">MSPPRLVSALISSPHGFFSREGGVSKGVFAGLNGSFHSGDAPEPVVENRRRIARALGADHVLTAKQTHSARALFIDVPFDHDRRPEADALVTLTPGLAVAVLTADCVPILIEGGGMVAAVHAGWRGSLLGIIQSTVDLMASKGAEPSELRAVIGPSLRRASFEVRDDLIAQVTAGFPEATRHFEALGTGRSLYDHTGFVRDRLQDAGITADRIDDVGGDTLAESERYFSYRAAQRRGEKQFGHNVSAIMVTLA</sequence>
<dbReference type="Pfam" id="PF02578">
    <property type="entry name" value="Cu-oxidase_4"/>
    <property type="match status" value="1"/>
</dbReference>
<dbReference type="SUPFAM" id="SSF64438">
    <property type="entry name" value="CNF1/YfiH-like putative cysteine hydrolases"/>
    <property type="match status" value="1"/>
</dbReference>
<comment type="catalytic activity">
    <reaction evidence="9">
        <text>S-methyl-5'-thioadenosine + phosphate = 5-(methylsulfanyl)-alpha-D-ribose 1-phosphate + adenine</text>
        <dbReference type="Rhea" id="RHEA:11852"/>
        <dbReference type="ChEBI" id="CHEBI:16708"/>
        <dbReference type="ChEBI" id="CHEBI:17509"/>
        <dbReference type="ChEBI" id="CHEBI:43474"/>
        <dbReference type="ChEBI" id="CHEBI:58533"/>
        <dbReference type="EC" id="2.4.2.28"/>
    </reaction>
    <physiologicalReaction direction="left-to-right" evidence="9">
        <dbReference type="Rhea" id="RHEA:11853"/>
    </physiologicalReaction>
</comment>
<dbReference type="InterPro" id="IPR003730">
    <property type="entry name" value="Cu_polyphenol_OxRdtase"/>
</dbReference>
<dbReference type="InterPro" id="IPR011324">
    <property type="entry name" value="Cytotoxic_necrot_fac-like_cat"/>
</dbReference>
<dbReference type="CDD" id="cd16833">
    <property type="entry name" value="YfiH"/>
    <property type="match status" value="1"/>
</dbReference>
<keyword evidence="12" id="KW-1185">Reference proteome</keyword>
<evidence type="ECO:0000256" key="3">
    <source>
        <dbReference type="ARBA" id="ARBA00022679"/>
    </source>
</evidence>
<evidence type="ECO:0000256" key="6">
    <source>
        <dbReference type="ARBA" id="ARBA00022833"/>
    </source>
</evidence>
<keyword evidence="5" id="KW-0378">Hydrolase</keyword>
<dbReference type="Proteomes" id="UP001595607">
    <property type="component" value="Unassembled WGS sequence"/>
</dbReference>
<dbReference type="RefSeq" id="WP_189571252.1">
    <property type="nucleotide sequence ID" value="NZ_BMXU01000001.1"/>
</dbReference>
<gene>
    <name evidence="11" type="primary">pgeF</name>
    <name evidence="11" type="ORF">ACFONP_08060</name>
</gene>